<comment type="caution">
    <text evidence="2">The sequence shown here is derived from an EMBL/GenBank/DDBJ whole genome shotgun (WGS) entry which is preliminary data.</text>
</comment>
<sequence length="122" mass="14358">MRVFLRCGGKAKFGCLIDFLLSVTLVIYISHAMMGRSLMFFYVYILFFLSFFSPKESILLEWTTPSEVHDVLKNNIGFWIHKSIGSCKVSFVILKWIEYLLIKYNQKQVYLRPSSPWPSHNH</sequence>
<feature type="transmembrane region" description="Helical" evidence="1">
    <location>
        <begin position="12"/>
        <end position="29"/>
    </location>
</feature>
<evidence type="ECO:0000313" key="2">
    <source>
        <dbReference type="EMBL" id="KAG0150755.1"/>
    </source>
</evidence>
<accession>A0A9P6NWL1</accession>
<reference evidence="2" key="1">
    <citation type="submission" date="2013-11" db="EMBL/GenBank/DDBJ databases">
        <title>Genome sequence of the fusiform rust pathogen reveals effectors for host alternation and coevolution with pine.</title>
        <authorList>
            <consortium name="DOE Joint Genome Institute"/>
            <person name="Smith K."/>
            <person name="Pendleton A."/>
            <person name="Kubisiak T."/>
            <person name="Anderson C."/>
            <person name="Salamov A."/>
            <person name="Aerts A."/>
            <person name="Riley R."/>
            <person name="Clum A."/>
            <person name="Lindquist E."/>
            <person name="Ence D."/>
            <person name="Campbell M."/>
            <person name="Kronenberg Z."/>
            <person name="Feau N."/>
            <person name="Dhillon B."/>
            <person name="Hamelin R."/>
            <person name="Burleigh J."/>
            <person name="Smith J."/>
            <person name="Yandell M."/>
            <person name="Nelson C."/>
            <person name="Grigoriev I."/>
            <person name="Davis J."/>
        </authorList>
    </citation>
    <scope>NUCLEOTIDE SEQUENCE</scope>
    <source>
        <strain evidence="2">G11</strain>
    </source>
</reference>
<gene>
    <name evidence="2" type="ORF">CROQUDRAFT_155348</name>
</gene>
<protein>
    <submittedName>
        <fullName evidence="2">Uncharacterized protein</fullName>
    </submittedName>
</protein>
<dbReference type="AlphaFoldDB" id="A0A9P6NWL1"/>
<proteinExistence type="predicted"/>
<evidence type="ECO:0000313" key="3">
    <source>
        <dbReference type="Proteomes" id="UP000886653"/>
    </source>
</evidence>
<keyword evidence="3" id="KW-1185">Reference proteome</keyword>
<dbReference type="EMBL" id="MU167217">
    <property type="protein sequence ID" value="KAG0150755.1"/>
    <property type="molecule type" value="Genomic_DNA"/>
</dbReference>
<name>A0A9P6NWL1_9BASI</name>
<keyword evidence="1" id="KW-0472">Membrane</keyword>
<evidence type="ECO:0000256" key="1">
    <source>
        <dbReference type="SAM" id="Phobius"/>
    </source>
</evidence>
<keyword evidence="1" id="KW-1133">Transmembrane helix</keyword>
<keyword evidence="1" id="KW-0812">Transmembrane</keyword>
<dbReference type="Proteomes" id="UP000886653">
    <property type="component" value="Unassembled WGS sequence"/>
</dbReference>
<organism evidence="2 3">
    <name type="scientific">Cronartium quercuum f. sp. fusiforme G11</name>
    <dbReference type="NCBI Taxonomy" id="708437"/>
    <lineage>
        <taxon>Eukaryota</taxon>
        <taxon>Fungi</taxon>
        <taxon>Dikarya</taxon>
        <taxon>Basidiomycota</taxon>
        <taxon>Pucciniomycotina</taxon>
        <taxon>Pucciniomycetes</taxon>
        <taxon>Pucciniales</taxon>
        <taxon>Coleosporiaceae</taxon>
        <taxon>Cronartium</taxon>
    </lineage>
</organism>